<protein>
    <submittedName>
        <fullName evidence="8">Carcinoembryonic antigen-related cell adhesion molecule 16-like</fullName>
    </submittedName>
</protein>
<name>A0A6J2WC48_CHACN</name>
<dbReference type="PANTHER" id="PTHR44337">
    <property type="entry name" value="CARCINOEMBRYONIC ANTIGEN-RELATED CELL ADHESION MOLECULE 8"/>
    <property type="match status" value="1"/>
</dbReference>
<dbReference type="AlphaFoldDB" id="A0A6J2WC48"/>
<dbReference type="Pfam" id="PF07679">
    <property type="entry name" value="I-set"/>
    <property type="match status" value="1"/>
</dbReference>
<dbReference type="InterPro" id="IPR005162">
    <property type="entry name" value="Retrotrans_gag_dom"/>
</dbReference>
<dbReference type="SMART" id="SM00409">
    <property type="entry name" value="IG"/>
    <property type="match status" value="3"/>
</dbReference>
<feature type="domain" description="Ig-like" evidence="6">
    <location>
        <begin position="237"/>
        <end position="319"/>
    </location>
</feature>
<dbReference type="InterPro" id="IPR013098">
    <property type="entry name" value="Ig_I-set"/>
</dbReference>
<dbReference type="Pfam" id="PF07686">
    <property type="entry name" value="V-set"/>
    <property type="match status" value="1"/>
</dbReference>
<evidence type="ECO:0000256" key="1">
    <source>
        <dbReference type="ARBA" id="ARBA00022729"/>
    </source>
</evidence>
<dbReference type="Proteomes" id="UP000504632">
    <property type="component" value="Chromosome 9"/>
</dbReference>
<dbReference type="CDD" id="cd00096">
    <property type="entry name" value="Ig"/>
    <property type="match status" value="1"/>
</dbReference>
<dbReference type="InterPro" id="IPR003598">
    <property type="entry name" value="Ig_sub2"/>
</dbReference>
<dbReference type="Pfam" id="PF13927">
    <property type="entry name" value="Ig_3"/>
    <property type="match status" value="1"/>
</dbReference>
<dbReference type="PROSITE" id="PS50835">
    <property type="entry name" value="IG_LIKE"/>
    <property type="match status" value="2"/>
</dbReference>
<reference evidence="8" key="1">
    <citation type="submission" date="2025-08" db="UniProtKB">
        <authorList>
            <consortium name="RefSeq"/>
        </authorList>
    </citation>
    <scope>IDENTIFICATION</scope>
</reference>
<keyword evidence="1" id="KW-0732">Signal</keyword>
<evidence type="ECO:0000313" key="8">
    <source>
        <dbReference type="RefSeq" id="XP_030641467.1"/>
    </source>
</evidence>
<proteinExistence type="predicted"/>
<dbReference type="InParanoid" id="A0A6J2WC48"/>
<evidence type="ECO:0000256" key="3">
    <source>
        <dbReference type="ARBA" id="ARBA00023180"/>
    </source>
</evidence>
<dbReference type="InterPro" id="IPR003599">
    <property type="entry name" value="Ig_sub"/>
</dbReference>
<feature type="compositionally biased region" description="Basic and acidic residues" evidence="5">
    <location>
        <begin position="480"/>
        <end position="492"/>
    </location>
</feature>
<feature type="domain" description="Ig-like" evidence="6">
    <location>
        <begin position="143"/>
        <end position="234"/>
    </location>
</feature>
<evidence type="ECO:0000313" key="7">
    <source>
        <dbReference type="Proteomes" id="UP000504632"/>
    </source>
</evidence>
<dbReference type="Gene3D" id="2.60.40.10">
    <property type="entry name" value="Immunoglobulins"/>
    <property type="match status" value="3"/>
</dbReference>
<organism evidence="7 8">
    <name type="scientific">Chanos chanos</name>
    <name type="common">Milkfish</name>
    <name type="synonym">Mugil chanos</name>
    <dbReference type="NCBI Taxonomy" id="29144"/>
    <lineage>
        <taxon>Eukaryota</taxon>
        <taxon>Metazoa</taxon>
        <taxon>Chordata</taxon>
        <taxon>Craniata</taxon>
        <taxon>Vertebrata</taxon>
        <taxon>Euteleostomi</taxon>
        <taxon>Actinopterygii</taxon>
        <taxon>Neopterygii</taxon>
        <taxon>Teleostei</taxon>
        <taxon>Ostariophysi</taxon>
        <taxon>Gonorynchiformes</taxon>
        <taxon>Chanidae</taxon>
        <taxon>Chanos</taxon>
    </lineage>
</organism>
<keyword evidence="4" id="KW-0393">Immunoglobulin domain</keyword>
<dbReference type="PANTHER" id="PTHR44337:SF16">
    <property type="entry name" value="CARCINOEMBRYONIC ANTIGEN-RELATED CELL ADHESION MOLECULE 20-LIKE-RELATED"/>
    <property type="match status" value="1"/>
</dbReference>
<evidence type="ECO:0000259" key="6">
    <source>
        <dbReference type="PROSITE" id="PS50835"/>
    </source>
</evidence>
<dbReference type="InterPro" id="IPR052598">
    <property type="entry name" value="IgSF_CEA-related"/>
</dbReference>
<dbReference type="GeneID" id="115821822"/>
<keyword evidence="3" id="KW-0325">Glycoprotein</keyword>
<dbReference type="RefSeq" id="XP_030641467.1">
    <property type="nucleotide sequence ID" value="XM_030785607.1"/>
</dbReference>
<evidence type="ECO:0000256" key="2">
    <source>
        <dbReference type="ARBA" id="ARBA00023157"/>
    </source>
</evidence>
<dbReference type="InterPro" id="IPR007110">
    <property type="entry name" value="Ig-like_dom"/>
</dbReference>
<dbReference type="InterPro" id="IPR013106">
    <property type="entry name" value="Ig_V-set"/>
</dbReference>
<accession>A0A6J2WC48</accession>
<keyword evidence="2" id="KW-1015">Disulfide bond</keyword>
<keyword evidence="7" id="KW-1185">Reference proteome</keyword>
<dbReference type="InterPro" id="IPR013783">
    <property type="entry name" value="Ig-like_fold"/>
</dbReference>
<evidence type="ECO:0000256" key="5">
    <source>
        <dbReference type="SAM" id="MobiDB-lite"/>
    </source>
</evidence>
<sequence length="520" mass="57206">MQLFLLTRDSPSLLSHAVFLSLTLQTTLLFLISGVCLGGDVLLSPAPVNGTVGGSVWINTTIRSADKLTLVRWTFNGSNVITSDPDGVRSGPSYRDRVRLDPHTGSLQLLSLTVSDSGEYTVMIKKTPNDRDVTGKTTLRVSETVSGVSLTGPAQPLIEDQSSANLTCEGTGSIITTEWMKDGQPLSPSNSIIFSADLRSVSISPVRRSDSGEYQCRLSNPVSSDTATYTMTVNYGPENVSISGQNEVEVGSKVTLTCSAESTPPASFIWMLNGRGTGETTASYSIEKIDSTHSGNYTCTAWNSVTSLNTTVHHHLTVTMTTGGFYRTVTSSLKIIVILVATVFLIRRSRSSRLPLLLPLPYPAALQQLIHQLPSKENQGYQLRLPTMFRNFSEETRRVFDRTLSGREAAREPLRLKQGNHSTYDYAIRFRTLSASCDWNYPALYDTFYNGLSENVKDELTSRELPSDLNALMALAGHTDARLKSRQRERTPRFPKAWDPVPPPQELPLSSPEPMQIDRT</sequence>
<dbReference type="Pfam" id="PF03732">
    <property type="entry name" value="Retrotrans_gag"/>
    <property type="match status" value="1"/>
</dbReference>
<dbReference type="OrthoDB" id="3363185at2759"/>
<gene>
    <name evidence="8" type="primary">LOC115821822</name>
</gene>
<feature type="region of interest" description="Disordered" evidence="5">
    <location>
        <begin position="480"/>
        <end position="520"/>
    </location>
</feature>
<dbReference type="SUPFAM" id="SSF48726">
    <property type="entry name" value="Immunoglobulin"/>
    <property type="match status" value="3"/>
</dbReference>
<dbReference type="InterPro" id="IPR036179">
    <property type="entry name" value="Ig-like_dom_sf"/>
</dbReference>
<dbReference type="SMART" id="SM00408">
    <property type="entry name" value="IGc2"/>
    <property type="match status" value="2"/>
</dbReference>
<evidence type="ECO:0000256" key="4">
    <source>
        <dbReference type="ARBA" id="ARBA00023319"/>
    </source>
</evidence>